<evidence type="ECO:0000313" key="1">
    <source>
        <dbReference type="EMBL" id="KTD14973.1"/>
    </source>
</evidence>
<keyword evidence="2" id="KW-1185">Reference proteome</keyword>
<reference evidence="1 2" key="1">
    <citation type="submission" date="2015-11" db="EMBL/GenBank/DDBJ databases">
        <title>Genomic analysis of 38 Legionella species identifies large and diverse effector repertoires.</title>
        <authorList>
            <person name="Burstein D."/>
            <person name="Amaro F."/>
            <person name="Zusman T."/>
            <person name="Lifshitz Z."/>
            <person name="Cohen O."/>
            <person name="Gilbert J.A."/>
            <person name="Pupko T."/>
            <person name="Shuman H.A."/>
            <person name="Segal G."/>
        </authorList>
    </citation>
    <scope>NUCLEOTIDE SEQUENCE [LARGE SCALE GENOMIC DNA]</scope>
    <source>
        <strain evidence="1 2">Bercovier 4</strain>
    </source>
</reference>
<dbReference type="Proteomes" id="UP000054761">
    <property type="component" value="Unassembled WGS sequence"/>
</dbReference>
<dbReference type="EMBL" id="LNYH01000147">
    <property type="protein sequence ID" value="KTD14973.1"/>
    <property type="molecule type" value="Genomic_DNA"/>
</dbReference>
<protein>
    <submittedName>
        <fullName evidence="1">Uncharacterized protein</fullName>
    </submittedName>
</protein>
<sequence>MYAVGSIFLLVIRFKPAFSLTHSHIEIFIVNKKLSFLAFFNSLPLYAGAMGEVVPPDYPWFASISTGYSWTEKPGIKNPDPAVWDPAIQGYDASLGDRGFYTFAIGKQVHQYVDISVSYLNHEVFDYQKFQSGALAGQPGFTGNERTRFFRLSNRALLVNGFLHPDRSWANFLGIELMPFVGDGIGFSHNEVRDFHTIGNIVVAGIPIGSTSSVGKPSSK</sequence>
<dbReference type="STRING" id="454.Lisr_2318"/>
<proteinExistence type="predicted"/>
<comment type="caution">
    <text evidence="1">The sequence shown here is derived from an EMBL/GenBank/DDBJ whole genome shotgun (WGS) entry which is preliminary data.</text>
</comment>
<dbReference type="AlphaFoldDB" id="A0A0W0V4Z6"/>
<organism evidence="1 2">
    <name type="scientific">Legionella israelensis</name>
    <dbReference type="NCBI Taxonomy" id="454"/>
    <lineage>
        <taxon>Bacteria</taxon>
        <taxon>Pseudomonadati</taxon>
        <taxon>Pseudomonadota</taxon>
        <taxon>Gammaproteobacteria</taxon>
        <taxon>Legionellales</taxon>
        <taxon>Legionellaceae</taxon>
        <taxon>Legionella</taxon>
    </lineage>
</organism>
<evidence type="ECO:0000313" key="2">
    <source>
        <dbReference type="Proteomes" id="UP000054761"/>
    </source>
</evidence>
<accession>A0A0W0V4Z6</accession>
<name>A0A0W0V4Z6_9GAMM</name>
<dbReference type="PATRIC" id="fig|454.4.peg.2534"/>
<gene>
    <name evidence="1" type="ORF">Lisr_2318</name>
</gene>